<feature type="short sequence motif" description="GXSXG" evidence="4">
    <location>
        <begin position="111"/>
        <end position="115"/>
    </location>
</feature>
<feature type="compositionally biased region" description="Basic and acidic residues" evidence="5">
    <location>
        <begin position="55"/>
        <end position="65"/>
    </location>
</feature>
<dbReference type="RefSeq" id="WP_256182133.1">
    <property type="nucleotide sequence ID" value="NZ_JANFYT010000027.1"/>
</dbReference>
<dbReference type="InterPro" id="IPR002641">
    <property type="entry name" value="PNPLA_dom"/>
</dbReference>
<evidence type="ECO:0000256" key="2">
    <source>
        <dbReference type="ARBA" id="ARBA00022963"/>
    </source>
</evidence>
<dbReference type="Pfam" id="PF01734">
    <property type="entry name" value="Patatin"/>
    <property type="match status" value="1"/>
</dbReference>
<name>A0AAW5K5V0_9BACT</name>
<evidence type="ECO:0000313" key="8">
    <source>
        <dbReference type="Proteomes" id="UP001205919"/>
    </source>
</evidence>
<keyword evidence="2 4" id="KW-0442">Lipid degradation</keyword>
<dbReference type="Gene3D" id="3.40.1090.10">
    <property type="entry name" value="Cytosolic phospholipase A2 catalytic domain"/>
    <property type="match status" value="1"/>
</dbReference>
<sequence>AAHAADASAGLPPEEVLTVRQGEQGAAHAADASAGLPPEEVLTVRQGEQGAARAQFERDSPETRSHMQSWGFPHKEGVVLVLCGGGMKGLSHLGVFEVLEREKIPVAAIIGTSMGSIMGGLYASGRTPEDMREVLSKVDLMEIMSGRNRSDLINGYNKPAVPGDSLFSFTIDKNKNEQGRLGALNAKDLYAFLSDLTSHVSVTDFDHLPIPFAAVATNLGNGDTVILRNGNLASALRASMSIPVVFDPWPMNGMLLVDGGLKANLPVLEAKKIFPGHPIVAVNLSPEDITKKNENFRTMFDVAAQTLDILMVQQIRQNVEAADLVITPEVSGFSTFASGGYDKIIDKGVEAAEEKVPELKKLVEEKCHTWDHSRVERTRRYGPPVVAEVRFEGVPEGVAEELHEKYEDWIGKPLDMRLVADTVTQISTRDDIKSVDGRTENISRGSVAVIFQIERPAKYEFGVDGYASNLYWNRWISLSAVVHDTLMAGDSASLEFRFGTTWGAMMRYFTVEDEKDSQWGLVLAGRREEYEPYNYGNAEFERYTAKAAWYKKLNGRLRVGLGYGAQRVTSLGNDTINDHGPYFTFSFNTLDDPILPTKGMVVMSDLWFPIDHNVVSNTQFRTYVPFLKMGKVIFAGGLKTGDADSLAYAAMLGTREELYSLGQHPLVGDQAYWLHLGIERVFTRSWWGGVNVEIFGNYGQTMYDWKNADSRWEVGAALSIPTNNFSSKLVFVYDDDGGFTIGYTIGVPRFWDGPLP</sequence>
<feature type="short sequence motif" description="DGA/G" evidence="4">
    <location>
        <begin position="258"/>
        <end position="260"/>
    </location>
</feature>
<dbReference type="GO" id="GO:0016042">
    <property type="term" value="P:lipid catabolic process"/>
    <property type="evidence" value="ECO:0007669"/>
    <property type="project" value="UniProtKB-UniRule"/>
</dbReference>
<dbReference type="PANTHER" id="PTHR14226">
    <property type="entry name" value="NEUROPATHY TARGET ESTERASE/SWISS CHEESE D.MELANOGASTER"/>
    <property type="match status" value="1"/>
</dbReference>
<comment type="caution">
    <text evidence="7">The sequence shown here is derived from an EMBL/GenBank/DDBJ whole genome shotgun (WGS) entry which is preliminary data.</text>
</comment>
<dbReference type="InterPro" id="IPR016035">
    <property type="entry name" value="Acyl_Trfase/lysoPLipase"/>
</dbReference>
<dbReference type="Proteomes" id="UP001205919">
    <property type="component" value="Unassembled WGS sequence"/>
</dbReference>
<feature type="short sequence motif" description="GXGXXG" evidence="4">
    <location>
        <begin position="84"/>
        <end position="89"/>
    </location>
</feature>
<feature type="non-terminal residue" evidence="7">
    <location>
        <position position="1"/>
    </location>
</feature>
<keyword evidence="8" id="KW-1185">Reference proteome</keyword>
<evidence type="ECO:0000256" key="4">
    <source>
        <dbReference type="PROSITE-ProRule" id="PRU01161"/>
    </source>
</evidence>
<dbReference type="GO" id="GO:0016787">
    <property type="term" value="F:hydrolase activity"/>
    <property type="evidence" value="ECO:0007669"/>
    <property type="project" value="UniProtKB-UniRule"/>
</dbReference>
<feature type="active site" description="Proton acceptor" evidence="4">
    <location>
        <position position="258"/>
    </location>
</feature>
<dbReference type="EMBL" id="JANFYT010000027">
    <property type="protein sequence ID" value="MCQ4815131.1"/>
    <property type="molecule type" value="Genomic_DNA"/>
</dbReference>
<dbReference type="PROSITE" id="PS51635">
    <property type="entry name" value="PNPLA"/>
    <property type="match status" value="1"/>
</dbReference>
<accession>A0AAW5K5V0</accession>
<keyword evidence="1 4" id="KW-0378">Hydrolase</keyword>
<feature type="domain" description="PNPLA" evidence="6">
    <location>
        <begin position="80"/>
        <end position="271"/>
    </location>
</feature>
<dbReference type="PANTHER" id="PTHR14226:SF76">
    <property type="entry name" value="NTE FAMILY PROTEIN RSSA"/>
    <property type="match status" value="1"/>
</dbReference>
<keyword evidence="3 4" id="KW-0443">Lipid metabolism</keyword>
<protein>
    <submittedName>
        <fullName evidence="7">Patatin-like phospholipase family protein</fullName>
    </submittedName>
</protein>
<evidence type="ECO:0000313" key="7">
    <source>
        <dbReference type="EMBL" id="MCQ4815131.1"/>
    </source>
</evidence>
<evidence type="ECO:0000256" key="3">
    <source>
        <dbReference type="ARBA" id="ARBA00023098"/>
    </source>
</evidence>
<feature type="active site" description="Nucleophile" evidence="4">
    <location>
        <position position="113"/>
    </location>
</feature>
<organism evidence="7 8">
    <name type="scientific">Cloacibacillus evryensis</name>
    <dbReference type="NCBI Taxonomy" id="508460"/>
    <lineage>
        <taxon>Bacteria</taxon>
        <taxon>Thermotogati</taxon>
        <taxon>Synergistota</taxon>
        <taxon>Synergistia</taxon>
        <taxon>Synergistales</taxon>
        <taxon>Synergistaceae</taxon>
        <taxon>Cloacibacillus</taxon>
    </lineage>
</organism>
<feature type="region of interest" description="Disordered" evidence="5">
    <location>
        <begin position="48"/>
        <end position="70"/>
    </location>
</feature>
<reference evidence="7 8" key="1">
    <citation type="submission" date="2022-06" db="EMBL/GenBank/DDBJ databases">
        <title>Isolation of gut microbiota from human fecal samples.</title>
        <authorList>
            <person name="Pamer E.G."/>
            <person name="Barat B."/>
            <person name="Waligurski E."/>
            <person name="Medina S."/>
            <person name="Paddock L."/>
            <person name="Mostad J."/>
        </authorList>
    </citation>
    <scope>NUCLEOTIDE SEQUENCE [LARGE SCALE GENOMIC DNA]</scope>
    <source>
        <strain evidence="7 8">DFI.9.90</strain>
    </source>
</reference>
<dbReference type="AlphaFoldDB" id="A0AAW5K5V0"/>
<evidence type="ECO:0000259" key="6">
    <source>
        <dbReference type="PROSITE" id="PS51635"/>
    </source>
</evidence>
<dbReference type="SUPFAM" id="SSF52151">
    <property type="entry name" value="FabD/lysophospholipase-like"/>
    <property type="match status" value="1"/>
</dbReference>
<evidence type="ECO:0000256" key="5">
    <source>
        <dbReference type="SAM" id="MobiDB-lite"/>
    </source>
</evidence>
<gene>
    <name evidence="7" type="ORF">NE630_11885</name>
</gene>
<evidence type="ECO:0000256" key="1">
    <source>
        <dbReference type="ARBA" id="ARBA00022801"/>
    </source>
</evidence>
<proteinExistence type="predicted"/>
<dbReference type="InterPro" id="IPR050301">
    <property type="entry name" value="NTE"/>
</dbReference>